<dbReference type="HAMAP" id="MF_00382">
    <property type="entry name" value="Ribosomal_bL20"/>
    <property type="match status" value="1"/>
</dbReference>
<organism evidence="7 8">
    <name type="scientific">Candidatus Magasanikbacteria bacterium CG11_big_fil_rev_8_21_14_0_20_39_34</name>
    <dbReference type="NCBI Taxonomy" id="1974653"/>
    <lineage>
        <taxon>Bacteria</taxon>
        <taxon>Candidatus Magasanikiibacteriota</taxon>
    </lineage>
</organism>
<dbReference type="SUPFAM" id="SSF74731">
    <property type="entry name" value="Ribosomal protein L20"/>
    <property type="match status" value="1"/>
</dbReference>
<dbReference type="Proteomes" id="UP000229600">
    <property type="component" value="Unassembled WGS sequence"/>
</dbReference>
<dbReference type="PRINTS" id="PR00062">
    <property type="entry name" value="RIBOSOMALL20"/>
</dbReference>
<dbReference type="InterPro" id="IPR005813">
    <property type="entry name" value="Ribosomal_bL20"/>
</dbReference>
<evidence type="ECO:0000256" key="3">
    <source>
        <dbReference type="ARBA" id="ARBA00023274"/>
    </source>
</evidence>
<evidence type="ECO:0000313" key="7">
    <source>
        <dbReference type="EMBL" id="PIR03823.1"/>
    </source>
</evidence>
<dbReference type="Pfam" id="PF00453">
    <property type="entry name" value="Ribosomal_L20"/>
    <property type="match status" value="1"/>
</dbReference>
<dbReference type="EMBL" id="PCWN01000008">
    <property type="protein sequence ID" value="PIR03823.1"/>
    <property type="molecule type" value="Genomic_DNA"/>
</dbReference>
<dbReference type="CDD" id="cd07026">
    <property type="entry name" value="Ribosomal_L20"/>
    <property type="match status" value="1"/>
</dbReference>
<keyword evidence="3 5" id="KW-0687">Ribonucleoprotein</keyword>
<evidence type="ECO:0000256" key="4">
    <source>
        <dbReference type="ARBA" id="ARBA00035172"/>
    </source>
</evidence>
<dbReference type="Gene3D" id="1.10.1900.20">
    <property type="entry name" value="Ribosomal protein L20"/>
    <property type="match status" value="1"/>
</dbReference>
<dbReference type="GO" id="GO:0005840">
    <property type="term" value="C:ribosome"/>
    <property type="evidence" value="ECO:0007669"/>
    <property type="project" value="UniProtKB-KW"/>
</dbReference>
<dbReference type="GO" id="GO:0006412">
    <property type="term" value="P:translation"/>
    <property type="evidence" value="ECO:0007669"/>
    <property type="project" value="InterPro"/>
</dbReference>
<comment type="similarity">
    <text evidence="1 5 6">Belongs to the bacterial ribosomal protein bL20 family.</text>
</comment>
<keyword evidence="2 5" id="KW-0689">Ribosomal protein</keyword>
<dbReference type="InterPro" id="IPR035566">
    <property type="entry name" value="Ribosomal_protein_bL20_C"/>
</dbReference>
<dbReference type="GO" id="GO:1990904">
    <property type="term" value="C:ribonucleoprotein complex"/>
    <property type="evidence" value="ECO:0007669"/>
    <property type="project" value="UniProtKB-KW"/>
</dbReference>
<proteinExistence type="inferred from homology"/>
<reference evidence="7 8" key="1">
    <citation type="submission" date="2017-09" db="EMBL/GenBank/DDBJ databases">
        <title>Depth-based differentiation of microbial function through sediment-hosted aquifers and enrichment of novel symbionts in the deep terrestrial subsurface.</title>
        <authorList>
            <person name="Probst A.J."/>
            <person name="Ladd B."/>
            <person name="Jarett J.K."/>
            <person name="Geller-Mcgrath D.E."/>
            <person name="Sieber C.M."/>
            <person name="Emerson J.B."/>
            <person name="Anantharaman K."/>
            <person name="Thomas B.C."/>
            <person name="Malmstrom R."/>
            <person name="Stieglmeier M."/>
            <person name="Klingl A."/>
            <person name="Woyke T."/>
            <person name="Ryan C.M."/>
            <person name="Banfield J.F."/>
        </authorList>
    </citation>
    <scope>NUCLEOTIDE SEQUENCE [LARGE SCALE GENOMIC DNA]</scope>
    <source>
        <strain evidence="7">CG11_big_fil_rev_8_21_14_0_20_39_34</strain>
    </source>
</reference>
<dbReference type="PANTHER" id="PTHR10986">
    <property type="entry name" value="39S RIBOSOMAL PROTEIN L20"/>
    <property type="match status" value="1"/>
</dbReference>
<gene>
    <name evidence="5" type="primary">rplT</name>
    <name evidence="7" type="ORF">COV59_04100</name>
</gene>
<dbReference type="FunFam" id="1.10.1900.20:FF:000001">
    <property type="entry name" value="50S ribosomal protein L20"/>
    <property type="match status" value="1"/>
</dbReference>
<dbReference type="GO" id="GO:0000027">
    <property type="term" value="P:ribosomal large subunit assembly"/>
    <property type="evidence" value="ECO:0007669"/>
    <property type="project" value="UniProtKB-UniRule"/>
</dbReference>
<keyword evidence="5 6" id="KW-0694">RNA-binding</keyword>
<comment type="caution">
    <text evidence="7">The sequence shown here is derived from an EMBL/GenBank/DDBJ whole genome shotgun (WGS) entry which is preliminary data.</text>
</comment>
<dbReference type="Gene3D" id="6.10.160.10">
    <property type="match status" value="1"/>
</dbReference>
<keyword evidence="5 6" id="KW-0699">rRNA-binding</keyword>
<dbReference type="AlphaFoldDB" id="A0A2H0N4K5"/>
<dbReference type="GO" id="GO:0003735">
    <property type="term" value="F:structural constituent of ribosome"/>
    <property type="evidence" value="ECO:0007669"/>
    <property type="project" value="InterPro"/>
</dbReference>
<comment type="function">
    <text evidence="5 6">Binds directly to 23S ribosomal RNA and is necessary for the in vitro assembly process of the 50S ribosomal subunit. It is not involved in the protein synthesizing functions of that subunit.</text>
</comment>
<protein>
    <recommendedName>
        <fullName evidence="4 5">Large ribosomal subunit protein bL20</fullName>
    </recommendedName>
</protein>
<evidence type="ECO:0000256" key="2">
    <source>
        <dbReference type="ARBA" id="ARBA00022980"/>
    </source>
</evidence>
<name>A0A2H0N4K5_9BACT</name>
<accession>A0A2H0N4K5</accession>
<sequence length="114" mass="13123">MPRVKRGKSHLKKRKNLLKRVKGFLLGRKSLIKLAKTADTKAGAYAYRDRRNKKREMRRLWQIKINAAVRGLGTTYSQFMGSLGKKNIALDRKVLSELAANQPQIFEKIVEQAK</sequence>
<evidence type="ECO:0000313" key="8">
    <source>
        <dbReference type="Proteomes" id="UP000229600"/>
    </source>
</evidence>
<evidence type="ECO:0000256" key="1">
    <source>
        <dbReference type="ARBA" id="ARBA00007698"/>
    </source>
</evidence>
<evidence type="ECO:0000256" key="5">
    <source>
        <dbReference type="HAMAP-Rule" id="MF_00382"/>
    </source>
</evidence>
<dbReference type="NCBIfam" id="TIGR01032">
    <property type="entry name" value="rplT_bact"/>
    <property type="match status" value="1"/>
</dbReference>
<dbReference type="GO" id="GO:0019843">
    <property type="term" value="F:rRNA binding"/>
    <property type="evidence" value="ECO:0007669"/>
    <property type="project" value="UniProtKB-UniRule"/>
</dbReference>
<evidence type="ECO:0000256" key="6">
    <source>
        <dbReference type="RuleBase" id="RU000560"/>
    </source>
</evidence>